<dbReference type="Gene3D" id="2.10.25.10">
    <property type="entry name" value="Laminin"/>
    <property type="match status" value="1"/>
</dbReference>
<evidence type="ECO:0000256" key="1">
    <source>
        <dbReference type="ARBA" id="ARBA00004141"/>
    </source>
</evidence>
<dbReference type="AlphaFoldDB" id="A0A6P6C227"/>
<proteinExistence type="predicted"/>
<dbReference type="GO" id="GO:0004930">
    <property type="term" value="F:G protein-coupled receptor activity"/>
    <property type="evidence" value="ECO:0007669"/>
    <property type="project" value="InterPro"/>
</dbReference>
<dbReference type="KEGG" id="pvp:111733593"/>
<keyword evidence="6" id="KW-1015">Disulfide bond</keyword>
<dbReference type="PANTHER" id="PTHR12011">
    <property type="entry name" value="ADHESION G-PROTEIN COUPLED RECEPTOR"/>
    <property type="match status" value="1"/>
</dbReference>
<protein>
    <submittedName>
        <fullName evidence="13">Adhesion G protein-coupled receptor E2-like</fullName>
    </submittedName>
</protein>
<dbReference type="GO" id="GO:0005886">
    <property type="term" value="C:plasma membrane"/>
    <property type="evidence" value="ECO:0007669"/>
    <property type="project" value="TreeGrafter"/>
</dbReference>
<evidence type="ECO:0000256" key="8">
    <source>
        <dbReference type="PROSITE-ProRule" id="PRU00076"/>
    </source>
</evidence>
<dbReference type="CDD" id="cd00054">
    <property type="entry name" value="EGF_CA"/>
    <property type="match status" value="1"/>
</dbReference>
<dbReference type="InterPro" id="IPR000832">
    <property type="entry name" value="GPCR_2_secretin-like"/>
</dbReference>
<dbReference type="GeneID" id="111733593"/>
<comment type="caution">
    <text evidence="8">Lacks conserved residue(s) required for the propagation of feature annotation.</text>
</comment>
<dbReference type="InterPro" id="IPR049883">
    <property type="entry name" value="NOTCH1_EGF-like"/>
</dbReference>
<dbReference type="PROSITE" id="PS01187">
    <property type="entry name" value="EGF_CA"/>
    <property type="match status" value="1"/>
</dbReference>
<dbReference type="PROSITE" id="PS50026">
    <property type="entry name" value="EGF_3"/>
    <property type="match status" value="1"/>
</dbReference>
<dbReference type="RefSeq" id="XP_023381384.1">
    <property type="nucleotide sequence ID" value="XM_023525616.1"/>
</dbReference>
<dbReference type="Pfam" id="PF00002">
    <property type="entry name" value="7tm_2"/>
    <property type="match status" value="1"/>
</dbReference>
<dbReference type="PROSITE" id="PS51257">
    <property type="entry name" value="PROKAR_LIPOPROTEIN"/>
    <property type="match status" value="1"/>
</dbReference>
<reference evidence="13" key="1">
    <citation type="submission" date="2025-08" db="UniProtKB">
        <authorList>
            <consortium name="RefSeq"/>
        </authorList>
    </citation>
    <scope>IDENTIFICATION</scope>
    <source>
        <tissue evidence="13">Kidney</tissue>
    </source>
</reference>
<evidence type="ECO:0000256" key="2">
    <source>
        <dbReference type="ARBA" id="ARBA00022536"/>
    </source>
</evidence>
<evidence type="ECO:0000256" key="6">
    <source>
        <dbReference type="ARBA" id="ARBA00023157"/>
    </source>
</evidence>
<dbReference type="Gene3D" id="1.20.1070.10">
    <property type="entry name" value="Rhodopsin 7-helix transmembrane proteins"/>
    <property type="match status" value="1"/>
</dbReference>
<organism evidence="12 13">
    <name type="scientific">Pteropus vampyrus</name>
    <name type="common">Large flying fox</name>
    <dbReference type="NCBI Taxonomy" id="132908"/>
    <lineage>
        <taxon>Eukaryota</taxon>
        <taxon>Metazoa</taxon>
        <taxon>Chordata</taxon>
        <taxon>Craniata</taxon>
        <taxon>Vertebrata</taxon>
        <taxon>Euteleostomi</taxon>
        <taxon>Mammalia</taxon>
        <taxon>Eutheria</taxon>
        <taxon>Laurasiatheria</taxon>
        <taxon>Chiroptera</taxon>
        <taxon>Yinpterochiroptera</taxon>
        <taxon>Pteropodoidea</taxon>
        <taxon>Pteropodidae</taxon>
        <taxon>Pteropodinae</taxon>
        <taxon>Pteropus</taxon>
    </lineage>
</organism>
<keyword evidence="5 9" id="KW-0472">Membrane</keyword>
<dbReference type="GO" id="GO:0005509">
    <property type="term" value="F:calcium ion binding"/>
    <property type="evidence" value="ECO:0007669"/>
    <property type="project" value="InterPro"/>
</dbReference>
<keyword evidence="4 9" id="KW-1133">Transmembrane helix</keyword>
<evidence type="ECO:0000256" key="9">
    <source>
        <dbReference type="SAM" id="Phobius"/>
    </source>
</evidence>
<feature type="domain" description="EGF-like" evidence="11">
    <location>
        <begin position="37"/>
        <end position="76"/>
    </location>
</feature>
<sequence length="250" mass="26881">MEGTRLSLRLHAKCRNLLAFCTVAVAIGSCSPEPCPDVNECGTTLTASCGRFAACQNTEGSYDCMCSPGYVLVSGGTMFRNESENTCQEQHLSSLPQSVTTRIKGPSPTRAPKGFNTPGISFPTWTSPPGINSKGFSHFLRKINDLGRDYNSASTLDTIQVQAGPRGVLVTCKDEEEDPALAVFTYMGLSLSLLCLLLAALTFLLCKAIQNTSTSLHLQLSLCLFLAHLLFLMAIDRTEIKVLCTITAGT</sequence>
<name>A0A6P6C227_PTEVA</name>
<comment type="subcellular location">
    <subcellularLocation>
        <location evidence="1">Membrane</location>
        <topology evidence="1">Multi-pass membrane protein</topology>
    </subcellularLocation>
</comment>
<feature type="chain" id="PRO_5027640195" evidence="10">
    <location>
        <begin position="33"/>
        <end position="250"/>
    </location>
</feature>
<dbReference type="InterPro" id="IPR000152">
    <property type="entry name" value="EGF-type_Asp/Asn_hydroxyl_site"/>
</dbReference>
<dbReference type="Pfam" id="PF07645">
    <property type="entry name" value="EGF_CA"/>
    <property type="match status" value="1"/>
</dbReference>
<evidence type="ECO:0000256" key="5">
    <source>
        <dbReference type="ARBA" id="ARBA00023136"/>
    </source>
</evidence>
<gene>
    <name evidence="13" type="primary">LOC111733593</name>
</gene>
<keyword evidence="12" id="KW-1185">Reference proteome</keyword>
<dbReference type="SMART" id="SM00179">
    <property type="entry name" value="EGF_CA"/>
    <property type="match status" value="1"/>
</dbReference>
<evidence type="ECO:0000256" key="10">
    <source>
        <dbReference type="SAM" id="SignalP"/>
    </source>
</evidence>
<accession>A0A6P6C227</accession>
<feature type="transmembrane region" description="Helical" evidence="9">
    <location>
        <begin position="218"/>
        <end position="235"/>
    </location>
</feature>
<evidence type="ECO:0000259" key="11">
    <source>
        <dbReference type="PROSITE" id="PS50026"/>
    </source>
</evidence>
<evidence type="ECO:0000313" key="13">
    <source>
        <dbReference type="RefSeq" id="XP_023381384.1"/>
    </source>
</evidence>
<dbReference type="OrthoDB" id="9747624at2759"/>
<dbReference type="Proteomes" id="UP000515202">
    <property type="component" value="Unplaced"/>
</dbReference>
<dbReference type="GO" id="GO:0007189">
    <property type="term" value="P:adenylate cyclase-activating G protein-coupled receptor signaling pathway"/>
    <property type="evidence" value="ECO:0007669"/>
    <property type="project" value="TreeGrafter"/>
</dbReference>
<dbReference type="FunFam" id="2.10.25.10:FF:000216">
    <property type="entry name" value="Adhesion G protein-coupled receptor E2"/>
    <property type="match status" value="1"/>
</dbReference>
<evidence type="ECO:0000256" key="3">
    <source>
        <dbReference type="ARBA" id="ARBA00022692"/>
    </source>
</evidence>
<evidence type="ECO:0000313" key="12">
    <source>
        <dbReference type="Proteomes" id="UP000515202"/>
    </source>
</evidence>
<dbReference type="SUPFAM" id="SSF57196">
    <property type="entry name" value="EGF/Laminin"/>
    <property type="match status" value="1"/>
</dbReference>
<keyword evidence="10" id="KW-0732">Signal</keyword>
<dbReference type="InterPro" id="IPR000742">
    <property type="entry name" value="EGF"/>
</dbReference>
<keyword evidence="3 9" id="KW-0812">Transmembrane</keyword>
<evidence type="ECO:0000256" key="4">
    <source>
        <dbReference type="ARBA" id="ARBA00022989"/>
    </source>
</evidence>
<dbReference type="InterPro" id="IPR018097">
    <property type="entry name" value="EGF_Ca-bd_CS"/>
</dbReference>
<keyword evidence="7" id="KW-0325">Glycoprotein</keyword>
<dbReference type="PANTHER" id="PTHR12011:SF328">
    <property type="entry name" value="ADHESION G PROTEIN-COUPLED RECEPTOR E2"/>
    <property type="match status" value="1"/>
</dbReference>
<feature type="transmembrane region" description="Helical" evidence="9">
    <location>
        <begin position="183"/>
        <end position="206"/>
    </location>
</feature>
<evidence type="ECO:0000256" key="7">
    <source>
        <dbReference type="ARBA" id="ARBA00023180"/>
    </source>
</evidence>
<dbReference type="InterPro" id="IPR001881">
    <property type="entry name" value="EGF-like_Ca-bd_dom"/>
</dbReference>
<dbReference type="PROSITE" id="PS00010">
    <property type="entry name" value="ASX_HYDROXYL"/>
    <property type="match status" value="1"/>
</dbReference>
<feature type="signal peptide" evidence="10">
    <location>
        <begin position="1"/>
        <end position="32"/>
    </location>
</feature>
<keyword evidence="2 8" id="KW-0245">EGF-like domain</keyword>